<dbReference type="EMBL" id="JAQAGZ010000002">
    <property type="protein sequence ID" value="MCZ8511718.1"/>
    <property type="molecule type" value="Genomic_DNA"/>
</dbReference>
<keyword evidence="5 7" id="KW-1133">Transmembrane helix</keyword>
<dbReference type="CDD" id="cd06261">
    <property type="entry name" value="TM_PBP2"/>
    <property type="match status" value="1"/>
</dbReference>
<feature type="transmembrane region" description="Helical" evidence="7">
    <location>
        <begin position="141"/>
        <end position="161"/>
    </location>
</feature>
<sequence>MRLRDIFDKWFPVVNTAGLMLIAFITLYPFWHELSLSFSSAEEATAGGFFIWPRGFTANAYVVVLKSHYLWTAYANSAFITVIGSTLSTLLTACTAYPLIKQGMPGKNLVTFLILFTMLFGGGIIPSYLLVKELGMINSLWALMIPSAISAYNVLVMRSFFQSLPTELEESATMDGASLLRIFVGIIIPLSLPALATIMLWEAVGQWNNFFNALIYLNDREKYTLPVLLRDVINGQQMAERSGQFSNTTTESVIAATVVLTLIPILCVYPFLQKHFTKGVLIGAVKM</sequence>
<dbReference type="PANTHER" id="PTHR43744">
    <property type="entry name" value="ABC TRANSPORTER PERMEASE PROTEIN MG189-RELATED-RELATED"/>
    <property type="match status" value="1"/>
</dbReference>
<protein>
    <submittedName>
        <fullName evidence="9">Carbohydrate ABC transporter permease</fullName>
    </submittedName>
</protein>
<name>A0ABT4Q4B1_9BACL</name>
<evidence type="ECO:0000313" key="10">
    <source>
        <dbReference type="Proteomes" id="UP001527882"/>
    </source>
</evidence>
<evidence type="ECO:0000259" key="8">
    <source>
        <dbReference type="PROSITE" id="PS50928"/>
    </source>
</evidence>
<organism evidence="9 10">
    <name type="scientific">Paenibacillus gyeongsangnamensis</name>
    <dbReference type="NCBI Taxonomy" id="3388067"/>
    <lineage>
        <taxon>Bacteria</taxon>
        <taxon>Bacillati</taxon>
        <taxon>Bacillota</taxon>
        <taxon>Bacilli</taxon>
        <taxon>Bacillales</taxon>
        <taxon>Paenibacillaceae</taxon>
        <taxon>Paenibacillus</taxon>
    </lineage>
</organism>
<dbReference type="Proteomes" id="UP001527882">
    <property type="component" value="Unassembled WGS sequence"/>
</dbReference>
<dbReference type="InterPro" id="IPR035906">
    <property type="entry name" value="MetI-like_sf"/>
</dbReference>
<gene>
    <name evidence="9" type="ORF">O9H85_04620</name>
</gene>
<dbReference type="RefSeq" id="WP_269880111.1">
    <property type="nucleotide sequence ID" value="NZ_JAQAGZ010000002.1"/>
</dbReference>
<feature type="transmembrane region" description="Helical" evidence="7">
    <location>
        <begin position="182"/>
        <end position="201"/>
    </location>
</feature>
<evidence type="ECO:0000313" key="9">
    <source>
        <dbReference type="EMBL" id="MCZ8511718.1"/>
    </source>
</evidence>
<keyword evidence="4 7" id="KW-0812">Transmembrane</keyword>
<keyword evidence="6 7" id="KW-0472">Membrane</keyword>
<evidence type="ECO:0000256" key="7">
    <source>
        <dbReference type="RuleBase" id="RU363032"/>
    </source>
</evidence>
<dbReference type="PANTHER" id="PTHR43744:SF9">
    <property type="entry name" value="POLYGALACTURONAN_RHAMNOGALACTURONAN TRANSPORT SYSTEM PERMEASE PROTEIN YTCP"/>
    <property type="match status" value="1"/>
</dbReference>
<dbReference type="Pfam" id="PF00528">
    <property type="entry name" value="BPD_transp_1"/>
    <property type="match status" value="1"/>
</dbReference>
<evidence type="ECO:0000256" key="5">
    <source>
        <dbReference type="ARBA" id="ARBA00022989"/>
    </source>
</evidence>
<feature type="transmembrane region" description="Helical" evidence="7">
    <location>
        <begin position="12"/>
        <end position="31"/>
    </location>
</feature>
<comment type="subcellular location">
    <subcellularLocation>
        <location evidence="1 7">Cell membrane</location>
        <topology evidence="1 7">Multi-pass membrane protein</topology>
    </subcellularLocation>
</comment>
<proteinExistence type="inferred from homology"/>
<evidence type="ECO:0000256" key="3">
    <source>
        <dbReference type="ARBA" id="ARBA00022475"/>
    </source>
</evidence>
<dbReference type="Gene3D" id="1.10.3720.10">
    <property type="entry name" value="MetI-like"/>
    <property type="match status" value="1"/>
</dbReference>
<keyword evidence="3" id="KW-1003">Cell membrane</keyword>
<keyword evidence="2 7" id="KW-0813">Transport</keyword>
<keyword evidence="10" id="KW-1185">Reference proteome</keyword>
<dbReference type="PROSITE" id="PS50928">
    <property type="entry name" value="ABC_TM1"/>
    <property type="match status" value="1"/>
</dbReference>
<evidence type="ECO:0000256" key="2">
    <source>
        <dbReference type="ARBA" id="ARBA00022448"/>
    </source>
</evidence>
<evidence type="ECO:0000256" key="6">
    <source>
        <dbReference type="ARBA" id="ARBA00023136"/>
    </source>
</evidence>
<feature type="transmembrane region" description="Helical" evidence="7">
    <location>
        <begin position="109"/>
        <end position="129"/>
    </location>
</feature>
<feature type="transmembrane region" description="Helical" evidence="7">
    <location>
        <begin position="73"/>
        <end position="97"/>
    </location>
</feature>
<evidence type="ECO:0000256" key="1">
    <source>
        <dbReference type="ARBA" id="ARBA00004651"/>
    </source>
</evidence>
<accession>A0ABT4Q4B1</accession>
<dbReference type="SUPFAM" id="SSF161098">
    <property type="entry name" value="MetI-like"/>
    <property type="match status" value="1"/>
</dbReference>
<feature type="transmembrane region" description="Helical" evidence="7">
    <location>
        <begin position="253"/>
        <end position="272"/>
    </location>
</feature>
<comment type="similarity">
    <text evidence="7">Belongs to the binding-protein-dependent transport system permease family.</text>
</comment>
<reference evidence="9 10" key="1">
    <citation type="submission" date="2022-12" db="EMBL/GenBank/DDBJ databases">
        <title>Draft genome sequence of Paenibacillus sp. dW9.</title>
        <authorList>
            <person name="Choi E.-W."/>
            <person name="Kim D.-U."/>
        </authorList>
    </citation>
    <scope>NUCLEOTIDE SEQUENCE [LARGE SCALE GENOMIC DNA]</scope>
    <source>
        <strain evidence="10">dW9</strain>
    </source>
</reference>
<feature type="domain" description="ABC transmembrane type-1" evidence="8">
    <location>
        <begin position="74"/>
        <end position="266"/>
    </location>
</feature>
<evidence type="ECO:0000256" key="4">
    <source>
        <dbReference type="ARBA" id="ARBA00022692"/>
    </source>
</evidence>
<comment type="caution">
    <text evidence="9">The sequence shown here is derived from an EMBL/GenBank/DDBJ whole genome shotgun (WGS) entry which is preliminary data.</text>
</comment>
<dbReference type="InterPro" id="IPR000515">
    <property type="entry name" value="MetI-like"/>
</dbReference>